<dbReference type="SMART" id="SM00448">
    <property type="entry name" value="REC"/>
    <property type="match status" value="1"/>
</dbReference>
<dbReference type="InterPro" id="IPR011006">
    <property type="entry name" value="CheY-like_superfamily"/>
</dbReference>
<feature type="compositionally biased region" description="Low complexity" evidence="7">
    <location>
        <begin position="2187"/>
        <end position="2210"/>
    </location>
</feature>
<keyword evidence="4" id="KW-0808">Transferase</keyword>
<dbReference type="Gene3D" id="3.30.450.40">
    <property type="match status" value="1"/>
</dbReference>
<feature type="region of interest" description="Disordered" evidence="7">
    <location>
        <begin position="2047"/>
        <end position="2101"/>
    </location>
</feature>
<evidence type="ECO:0000259" key="9">
    <source>
        <dbReference type="PROSITE" id="PS50110"/>
    </source>
</evidence>
<dbReference type="InterPro" id="IPR005467">
    <property type="entry name" value="His_kinase_dom"/>
</dbReference>
<dbReference type="Pfam" id="PF02518">
    <property type="entry name" value="HATPase_c"/>
    <property type="match status" value="1"/>
</dbReference>
<feature type="compositionally biased region" description="Polar residues" evidence="7">
    <location>
        <begin position="1233"/>
        <end position="1242"/>
    </location>
</feature>
<feature type="region of interest" description="Disordered" evidence="7">
    <location>
        <begin position="102"/>
        <end position="313"/>
    </location>
</feature>
<feature type="compositionally biased region" description="Basic and acidic residues" evidence="7">
    <location>
        <begin position="1879"/>
        <end position="1889"/>
    </location>
</feature>
<dbReference type="InterPro" id="IPR003661">
    <property type="entry name" value="HisK_dim/P_dom"/>
</dbReference>
<dbReference type="OrthoDB" id="21225at2759"/>
<feature type="region of interest" description="Disordered" evidence="7">
    <location>
        <begin position="1986"/>
        <end position="2006"/>
    </location>
</feature>
<evidence type="ECO:0000313" key="10">
    <source>
        <dbReference type="EMBL" id="SPO30288.1"/>
    </source>
</evidence>
<dbReference type="PANTHER" id="PTHR43047:SF72">
    <property type="entry name" value="OSMOSENSING HISTIDINE PROTEIN KINASE SLN1"/>
    <property type="match status" value="1"/>
</dbReference>
<dbReference type="CDD" id="cd00082">
    <property type="entry name" value="HisKA"/>
    <property type="match status" value="1"/>
</dbReference>
<dbReference type="GO" id="GO:0005886">
    <property type="term" value="C:plasma membrane"/>
    <property type="evidence" value="ECO:0007669"/>
    <property type="project" value="TreeGrafter"/>
</dbReference>
<feature type="compositionally biased region" description="Basic and acidic residues" evidence="7">
    <location>
        <begin position="1941"/>
        <end position="1959"/>
    </location>
</feature>
<feature type="compositionally biased region" description="Low complexity" evidence="7">
    <location>
        <begin position="232"/>
        <end position="263"/>
    </location>
</feature>
<dbReference type="InterPro" id="IPR036097">
    <property type="entry name" value="HisK_dim/P_sf"/>
</dbReference>
<feature type="compositionally biased region" description="Low complexity" evidence="7">
    <location>
        <begin position="2048"/>
        <end position="2062"/>
    </location>
</feature>
<reference evidence="10 11" key="1">
    <citation type="submission" date="2018-03" db="EMBL/GenBank/DDBJ databases">
        <authorList>
            <person name="Guldener U."/>
        </authorList>
    </citation>
    <scope>NUCLEOTIDE SEQUENCE [LARGE SCALE GENOMIC DNA]</scope>
    <source>
        <strain evidence="10 11">NBRC100155</strain>
    </source>
</reference>
<dbReference type="PRINTS" id="PR00344">
    <property type="entry name" value="BCTRLSENSOR"/>
</dbReference>
<dbReference type="SUPFAM" id="SSF55874">
    <property type="entry name" value="ATPase domain of HSP90 chaperone/DNA topoisomerase II/histidine kinase"/>
    <property type="match status" value="1"/>
</dbReference>
<comment type="catalytic activity">
    <reaction evidence="1">
        <text>ATP + protein L-histidine = ADP + protein N-phospho-L-histidine.</text>
        <dbReference type="EC" id="2.7.13.3"/>
    </reaction>
</comment>
<feature type="compositionally biased region" description="Low complexity" evidence="7">
    <location>
        <begin position="1"/>
        <end position="20"/>
    </location>
</feature>
<feature type="compositionally biased region" description="Polar residues" evidence="7">
    <location>
        <begin position="175"/>
        <end position="189"/>
    </location>
</feature>
<dbReference type="SMART" id="SM00387">
    <property type="entry name" value="HATPase_c"/>
    <property type="match status" value="1"/>
</dbReference>
<dbReference type="InterPro" id="IPR036890">
    <property type="entry name" value="HATPase_C_sf"/>
</dbReference>
<dbReference type="CDD" id="cd17546">
    <property type="entry name" value="REC_hyHK_CKI1_RcsC-like"/>
    <property type="match status" value="1"/>
</dbReference>
<accession>A0A5C3EI86</accession>
<feature type="compositionally biased region" description="Low complexity" evidence="7">
    <location>
        <begin position="582"/>
        <end position="594"/>
    </location>
</feature>
<feature type="region of interest" description="Disordered" evidence="7">
    <location>
        <begin position="416"/>
        <end position="443"/>
    </location>
</feature>
<dbReference type="InterPro" id="IPR003018">
    <property type="entry name" value="GAF"/>
</dbReference>
<dbReference type="SUPFAM" id="SSF47384">
    <property type="entry name" value="Homodimeric domain of signal transducing histidine kinase"/>
    <property type="match status" value="1"/>
</dbReference>
<dbReference type="SMART" id="SM00388">
    <property type="entry name" value="HisKA"/>
    <property type="match status" value="1"/>
</dbReference>
<dbReference type="Pfam" id="PF01590">
    <property type="entry name" value="GAF"/>
    <property type="match status" value="1"/>
</dbReference>
<dbReference type="GO" id="GO:0009927">
    <property type="term" value="F:histidine phosphotransfer kinase activity"/>
    <property type="evidence" value="ECO:0007669"/>
    <property type="project" value="TreeGrafter"/>
</dbReference>
<sequence>MELSEPTPSESSRSSATRLTQSRLHPHAAAAHVSSGSSSSQSQHTSSADSVPARNHTATPSSSTSPQLKSAKMRVPASDFDDASSVGSNDALIAAKVHIKSGISSPRSSISSSGAVRRGAWRAMGAASSASASRSFTHGYRGETYASSSSSELGADDTLSAVSTSHTPGAAAILSVQTPSHRASSVSGESDNDDADSYHDNPQELSVADHPAWHKLRSQPGVAAPGTLSYLPSVAPKPSSASVEQVSQETSPQQQPRQQSQGPEVSHPFQAASTSSSSRAGGSSLSNGDAARSSAIPIGKDDKPIPATAQDDNSLQSVEAGAYDWANFVYAYARGRWNPGLIPQPPGQSTAFPGARVRINTIPDSSDLTENVPAPQVLNRRRPSLEYIMPESEQGAAPTTLAIAPEFEPHSLPLSARGSADANTEAGDSNTVASLPLDVEGGAPNVDGYHDRTPLRSHAMEYLASPKEAALKLANEANEANSSSRADGTLSNAAAGKDIDTNILMALRQPSASMSAISRLSTSVSKEALASKALHGSALDGTPDSPEEGHSPQRAKTVPEGLPSTGIRKELPAQADRAVLAPAPQLRPAPSSSSRRQHSDSVLQDAQDAASPIHSILTDDPNKPVVRTPTKAIPDPMQSSTLIKAKGTSQLPGEGISPLSTLQSDAAATPPARSKSKLVDDIVQESSSTTASGGASPGQKEGHQLGHELEALNRPGPTPIQSTSGASKQPVVWQSAPEGLSSFAEAMSRQASGAAAPEPKSSYANEIALDNVTVAGLRRAARRTSMERSERAEMERSRIDGGRNSKVSLVSHSASFPGSSPRPSISAAGGPREGVQALSHLSMGGGSSSSASASASASTNNGPTVNVAHFVGGKHSGETRIDLRGTVTSSPASAAKDVDEATGAGVIPHDVSAKDVSLAANASTRPRPVMTTTSSQRIQSYLAAGKRAELFYRDYGYLPSILPPHEESRLHALSRYGPPKIAGNPNFERIAHLVKLVFNSKLVLITLVGENEQIFQTQMGGGGEITIASLQTLAGSRNCSFCSHAILQDSDEPIVVFDAAKDWRFSGNPLVQGSPDIRFYAGSPLRTSDGLNIGSLCLIDDKPRTEFGPRQRHTLKEFARVVMREMELLRDKIQFGMRDRMQRSVELFTKECLEMDSEEGESEAVATPQGTIGTHKVFQLAAQSMREALQASGAVIFDLSHFELIDSYDNDFMPSDLGTGTSSKIYFANPLSSQEAASGPNNSGAESGTGSEAGGATGESATPHSKRGTRERAFDGTTGVETFRSPFNSPMGEQNARAKRVPPMNVLGASETDGAPPERSEFVPLSHHVQMAEFLRVHRTGKFYSYAPPPFRSLLPHGVTGLLLVPIFGLNKQPFALLCAYITSSERSIALEELQVSGLQYLRALGMIVLSAILKKDIMLADKAKSNFISNISHELRTPLHGILAAAELLAETKLNSTQGSYLETVEACGKSLLELVNHVLDFTKLSGNTRQGQRSIQSKSKCDMVKLIQEVCESSWIGQMARQVENAASGIGSVYAPPAASASGGSMVQARARAARDNKVETVIDIALREDGWLVNCDTGGIRRVLMNLIGNSLKFTAAGFVHVSLREVQSSNTHIMIELSVTDTGRGISRAFLEEQLFHPFTQENPHGTGTGLGLSIVNSIVQSPSMNGKIDVWSTEGEGTEIRVTCELELCEDDDVEGPTYKPAVNVHQAYSVALLGFDESRGDQDLRLALEGYFLNWWEFKLSEHSETDDHVKHSDVLVINNDMKLLQRIKAERKGELPPVIFLTASRGESDIAMACEDYHAAGGVARILFKPAGPAKLESVVDFCLQCLERKRSGDPPSSEETKPSTPLPSPSEAGTAYKQMEQGDSYFAPRHSRPDIHNHPGHELGSFESNTSITPRADGETPGPMTEFKEAASKLTQAEVAREQASAAAVAVEGRAKDPRRPTLEPGVDRTRSYHMSPEPPGSAANSLIRRHSTEARMDAGNENATSTKSLKPSRPLLPARSITYHEPRLHKHVLMSPMAGNSPSGFRDGLDGESYFERVPTPSTPHTPNTPGSTISLEGGDGAVLKSALAPNRSSGGGGGGGGGGGSLLGAGGSGASRKRMQILSVEDNAINRKVIAAFLAKLDVDFVEATNGEEGIAQFARYPPNHFDVILMDLSMPVLDGISAIAAIRKIELERYNNNNSSSSSSSHSSSHSGSHSGSGNRTAITSINTASGAAPNKPPARYRSKIFALTGRSTDEDKRQAFQTGADGYIVKPLSFKVLSSLLRMLMR</sequence>
<feature type="region of interest" description="Disordered" evidence="7">
    <location>
        <begin position="1936"/>
        <end position="1973"/>
    </location>
</feature>
<dbReference type="FunFam" id="1.10.287.130:FF:000023">
    <property type="entry name" value="Sensor histidine kinase/response regulator, putative"/>
    <property type="match status" value="1"/>
</dbReference>
<feature type="compositionally biased region" description="Low complexity" evidence="7">
    <location>
        <begin position="848"/>
        <end position="858"/>
    </location>
</feature>
<evidence type="ECO:0000256" key="4">
    <source>
        <dbReference type="ARBA" id="ARBA00022679"/>
    </source>
</evidence>
<dbReference type="InterPro" id="IPR003594">
    <property type="entry name" value="HATPase_dom"/>
</dbReference>
<keyword evidence="11" id="KW-1185">Reference proteome</keyword>
<dbReference type="InterPro" id="IPR001789">
    <property type="entry name" value="Sig_transdc_resp-reg_receiver"/>
</dbReference>
<dbReference type="PROSITE" id="PS50109">
    <property type="entry name" value="HIS_KIN"/>
    <property type="match status" value="1"/>
</dbReference>
<dbReference type="EMBL" id="OOIN01000032">
    <property type="protein sequence ID" value="SPO30288.1"/>
    <property type="molecule type" value="Genomic_DNA"/>
</dbReference>
<gene>
    <name evidence="10" type="ORF">UTRI_05752</name>
</gene>
<keyword evidence="5" id="KW-0418">Kinase</keyword>
<feature type="region of interest" description="Disordered" evidence="7">
    <location>
        <begin position="535"/>
        <end position="566"/>
    </location>
</feature>
<feature type="compositionally biased region" description="Gly residues" evidence="7">
    <location>
        <begin position="2083"/>
        <end position="2101"/>
    </location>
</feature>
<dbReference type="SUPFAM" id="SSF52172">
    <property type="entry name" value="CheY-like"/>
    <property type="match status" value="1"/>
</dbReference>
<evidence type="ECO:0000313" key="11">
    <source>
        <dbReference type="Proteomes" id="UP000324022"/>
    </source>
</evidence>
<feature type="compositionally biased region" description="Low complexity" evidence="7">
    <location>
        <begin position="271"/>
        <end position="288"/>
    </location>
</feature>
<feature type="domain" description="Histidine kinase" evidence="8">
    <location>
        <begin position="1431"/>
        <end position="1693"/>
    </location>
</feature>
<organism evidence="10 11">
    <name type="scientific">Ustilago trichophora</name>
    <dbReference type="NCBI Taxonomy" id="86804"/>
    <lineage>
        <taxon>Eukaryota</taxon>
        <taxon>Fungi</taxon>
        <taxon>Dikarya</taxon>
        <taxon>Basidiomycota</taxon>
        <taxon>Ustilaginomycotina</taxon>
        <taxon>Ustilaginomycetes</taxon>
        <taxon>Ustilaginales</taxon>
        <taxon>Ustilaginaceae</taxon>
        <taxon>Ustilago</taxon>
    </lineage>
</organism>
<feature type="region of interest" description="Disordered" evidence="7">
    <location>
        <begin position="582"/>
        <end position="734"/>
    </location>
</feature>
<feature type="region of interest" description="Disordered" evidence="7">
    <location>
        <begin position="1837"/>
        <end position="1913"/>
    </location>
</feature>
<dbReference type="Pfam" id="PF00512">
    <property type="entry name" value="HisKA"/>
    <property type="match status" value="1"/>
</dbReference>
<evidence type="ECO:0000259" key="8">
    <source>
        <dbReference type="PROSITE" id="PS50109"/>
    </source>
</evidence>
<feature type="compositionally biased region" description="Polar residues" evidence="7">
    <location>
        <begin position="56"/>
        <end position="68"/>
    </location>
</feature>
<evidence type="ECO:0000256" key="5">
    <source>
        <dbReference type="ARBA" id="ARBA00022777"/>
    </source>
</evidence>
<dbReference type="Gene3D" id="3.30.565.10">
    <property type="entry name" value="Histidine kinase-like ATPase, C-terminal domain"/>
    <property type="match status" value="1"/>
</dbReference>
<feature type="region of interest" description="Disordered" evidence="7">
    <location>
        <begin position="780"/>
        <end position="862"/>
    </location>
</feature>
<dbReference type="InterPro" id="IPR004358">
    <property type="entry name" value="Sig_transdc_His_kin-like_C"/>
</dbReference>
<dbReference type="FunFam" id="3.30.450.40:FF:000057">
    <property type="entry name" value="Two-component system sensor molecule"/>
    <property type="match status" value="1"/>
</dbReference>
<dbReference type="Pfam" id="PF00072">
    <property type="entry name" value="Response_reg"/>
    <property type="match status" value="1"/>
</dbReference>
<evidence type="ECO:0000256" key="7">
    <source>
        <dbReference type="SAM" id="MobiDB-lite"/>
    </source>
</evidence>
<dbReference type="PANTHER" id="PTHR43047">
    <property type="entry name" value="TWO-COMPONENT HISTIDINE PROTEIN KINASE"/>
    <property type="match status" value="1"/>
</dbReference>
<evidence type="ECO:0000256" key="1">
    <source>
        <dbReference type="ARBA" id="ARBA00000085"/>
    </source>
</evidence>
<dbReference type="Gene3D" id="1.10.287.130">
    <property type="match status" value="1"/>
</dbReference>
<proteinExistence type="predicted"/>
<dbReference type="GO" id="GO:0000155">
    <property type="term" value="F:phosphorelay sensor kinase activity"/>
    <property type="evidence" value="ECO:0007669"/>
    <property type="project" value="InterPro"/>
</dbReference>
<feature type="domain" description="Response regulatory" evidence="9">
    <location>
        <begin position="2110"/>
        <end position="2277"/>
    </location>
</feature>
<dbReference type="Gene3D" id="3.40.50.2300">
    <property type="match status" value="1"/>
</dbReference>
<dbReference type="Proteomes" id="UP000324022">
    <property type="component" value="Unassembled WGS sequence"/>
</dbReference>
<dbReference type="PROSITE" id="PS50110">
    <property type="entry name" value="RESPONSE_REGULATORY"/>
    <property type="match status" value="1"/>
</dbReference>
<feature type="region of interest" description="Disordered" evidence="7">
    <location>
        <begin position="1233"/>
        <end position="1299"/>
    </location>
</feature>
<feature type="region of interest" description="Disordered" evidence="7">
    <location>
        <begin position="1"/>
        <end position="86"/>
    </location>
</feature>
<evidence type="ECO:0000256" key="6">
    <source>
        <dbReference type="PROSITE-ProRule" id="PRU00169"/>
    </source>
</evidence>
<feature type="compositionally biased region" description="Basic and acidic residues" evidence="7">
    <location>
        <begin position="700"/>
        <end position="711"/>
    </location>
</feature>
<name>A0A5C3EI86_9BASI</name>
<feature type="compositionally biased region" description="Basic and acidic residues" evidence="7">
    <location>
        <begin position="784"/>
        <end position="803"/>
    </location>
</feature>
<feature type="compositionally biased region" description="Low complexity" evidence="7">
    <location>
        <begin position="102"/>
        <end position="135"/>
    </location>
</feature>
<dbReference type="InterPro" id="IPR029016">
    <property type="entry name" value="GAF-like_dom_sf"/>
</dbReference>
<feature type="region of interest" description="Disordered" evidence="7">
    <location>
        <begin position="2187"/>
        <end position="2213"/>
    </location>
</feature>
<dbReference type="EC" id="2.7.13.3" evidence="2"/>
<evidence type="ECO:0000256" key="2">
    <source>
        <dbReference type="ARBA" id="ARBA00012438"/>
    </source>
</evidence>
<keyword evidence="3 6" id="KW-0597">Phosphoprotein</keyword>
<evidence type="ECO:0000256" key="3">
    <source>
        <dbReference type="ARBA" id="ARBA00022553"/>
    </source>
</evidence>
<feature type="compositionally biased region" description="Low complexity" evidence="7">
    <location>
        <begin position="27"/>
        <end position="50"/>
    </location>
</feature>
<feature type="modified residue" description="4-aspartylphosphate" evidence="6">
    <location>
        <position position="2162"/>
    </location>
</feature>
<feature type="compositionally biased region" description="Polar residues" evidence="7">
    <location>
        <begin position="805"/>
        <end position="823"/>
    </location>
</feature>
<protein>
    <recommendedName>
        <fullName evidence="2">histidine kinase</fullName>
        <ecNumber evidence="2">2.7.13.3</ecNumber>
    </recommendedName>
</protein>
<dbReference type="SUPFAM" id="SSF55781">
    <property type="entry name" value="GAF domain-like"/>
    <property type="match status" value="1"/>
</dbReference>
<feature type="compositionally biased region" description="Polar residues" evidence="7">
    <location>
        <begin position="637"/>
        <end position="651"/>
    </location>
</feature>